<comment type="caution">
    <text evidence="2">The sequence shown here is derived from an EMBL/GenBank/DDBJ whole genome shotgun (WGS) entry which is preliminary data.</text>
</comment>
<protein>
    <submittedName>
        <fullName evidence="2">Uncharacterized protein</fullName>
    </submittedName>
</protein>
<sequence>MMDKRHLVLPPHCLWERSHFWVEVRWSGLFGLQIRYISLRYPFFIGSNRSSILIATMATAIALSFLGWHKILVAENGRMASIVGLSAGYWLWVSSLLISMIGSIGYFRKR</sequence>
<reference evidence="3" key="1">
    <citation type="journal article" date="2019" name="Int. J. Syst. Evol. Microbiol.">
        <title>The Global Catalogue of Microorganisms (GCM) 10K type strain sequencing project: providing services to taxonomists for standard genome sequencing and annotation.</title>
        <authorList>
            <consortium name="The Broad Institute Genomics Platform"/>
            <consortium name="The Broad Institute Genome Sequencing Center for Infectious Disease"/>
            <person name="Wu L."/>
            <person name="Ma J."/>
        </authorList>
    </citation>
    <scope>NUCLEOTIDE SEQUENCE [LARGE SCALE GENOMIC DNA]</scope>
    <source>
        <strain evidence="3">CCUG 58938</strain>
    </source>
</reference>
<proteinExistence type="predicted"/>
<dbReference type="EMBL" id="JBHTKA010000001">
    <property type="protein sequence ID" value="MFD0998021.1"/>
    <property type="molecule type" value="Genomic_DNA"/>
</dbReference>
<organism evidence="2 3">
    <name type="scientific">Ohtaekwangia kribbensis</name>
    <dbReference type="NCBI Taxonomy" id="688913"/>
    <lineage>
        <taxon>Bacteria</taxon>
        <taxon>Pseudomonadati</taxon>
        <taxon>Bacteroidota</taxon>
        <taxon>Cytophagia</taxon>
        <taxon>Cytophagales</taxon>
        <taxon>Fulvivirgaceae</taxon>
        <taxon>Ohtaekwangia</taxon>
    </lineage>
</organism>
<keyword evidence="3" id="KW-1185">Reference proteome</keyword>
<feature type="transmembrane region" description="Helical" evidence="1">
    <location>
        <begin position="89"/>
        <end position="107"/>
    </location>
</feature>
<name>A0ABW3JXW8_9BACT</name>
<keyword evidence="1" id="KW-0812">Transmembrane</keyword>
<dbReference type="RefSeq" id="WP_377573992.1">
    <property type="nucleotide sequence ID" value="NZ_JBHTKA010000001.1"/>
</dbReference>
<evidence type="ECO:0000313" key="2">
    <source>
        <dbReference type="EMBL" id="MFD0998021.1"/>
    </source>
</evidence>
<evidence type="ECO:0000256" key="1">
    <source>
        <dbReference type="SAM" id="Phobius"/>
    </source>
</evidence>
<keyword evidence="1" id="KW-0472">Membrane</keyword>
<feature type="transmembrane region" description="Helical" evidence="1">
    <location>
        <begin position="50"/>
        <end position="69"/>
    </location>
</feature>
<dbReference type="Proteomes" id="UP001597112">
    <property type="component" value="Unassembled WGS sequence"/>
</dbReference>
<evidence type="ECO:0000313" key="3">
    <source>
        <dbReference type="Proteomes" id="UP001597112"/>
    </source>
</evidence>
<gene>
    <name evidence="2" type="ORF">ACFQ21_01845</name>
</gene>
<keyword evidence="1" id="KW-1133">Transmembrane helix</keyword>
<accession>A0ABW3JXW8</accession>